<evidence type="ECO:0000313" key="4">
    <source>
        <dbReference type="Proteomes" id="UP000838412"/>
    </source>
</evidence>
<dbReference type="Proteomes" id="UP000838412">
    <property type="component" value="Chromosome 15"/>
</dbReference>
<dbReference type="GO" id="GO:0070492">
    <property type="term" value="F:oligosaccharide binding"/>
    <property type="evidence" value="ECO:0007669"/>
    <property type="project" value="TreeGrafter"/>
</dbReference>
<dbReference type="PANTHER" id="PTHR16146:SF46">
    <property type="entry name" value="INTELECTIN-1A-RELATED"/>
    <property type="match status" value="1"/>
</dbReference>
<keyword evidence="1" id="KW-1015">Disulfide bond</keyword>
<dbReference type="NCBIfam" id="NF040941">
    <property type="entry name" value="GGGWT_bact"/>
    <property type="match status" value="1"/>
</dbReference>
<evidence type="ECO:0000313" key="3">
    <source>
        <dbReference type="EMBL" id="CAH1246181.1"/>
    </source>
</evidence>
<evidence type="ECO:0000256" key="2">
    <source>
        <dbReference type="SAM" id="SignalP"/>
    </source>
</evidence>
<sequence>MAITRNVGPVVVSSLVILLTVTVNGYHLGDTHVDNNIICISPAIKPPLGCMCNVTTSDNIVKTPTCDQSILEEVKNLLEALVVNTEISNSPSECLASSFYLDGRLVSCTDSIGLQLGDENNPAHSCRDIHIACRGYERGLQDGFYWIKTSENQAVQAFCDMTHGGWTMVGKIGGNVGDIHDNWLVANHNTRDLQYPRVVADDTYASMDARMLAVEHANEMLMSNGDNDHGFGSRWVKWQLPEWRTVGSLWDHSAQSSVSAEKLTPVVVTSWDGEKSVCYQNKYGVLPRPENGGAFPGVASDMTGTVDFSDRCVAVGVMEKGDMEGFDTNILHAPIARDGRRRHSNFVSVWLK</sequence>
<dbReference type="GO" id="GO:0005615">
    <property type="term" value="C:extracellular space"/>
    <property type="evidence" value="ECO:0007669"/>
    <property type="project" value="TreeGrafter"/>
</dbReference>
<organism evidence="3 4">
    <name type="scientific">Branchiostoma lanceolatum</name>
    <name type="common">Common lancelet</name>
    <name type="synonym">Amphioxus lanceolatum</name>
    <dbReference type="NCBI Taxonomy" id="7740"/>
    <lineage>
        <taxon>Eukaryota</taxon>
        <taxon>Metazoa</taxon>
        <taxon>Chordata</taxon>
        <taxon>Cephalochordata</taxon>
        <taxon>Leptocardii</taxon>
        <taxon>Amphioxiformes</taxon>
        <taxon>Branchiostomatidae</taxon>
        <taxon>Branchiostoma</taxon>
    </lineage>
</organism>
<dbReference type="InterPro" id="IPR036056">
    <property type="entry name" value="Fibrinogen-like_C"/>
</dbReference>
<proteinExistence type="predicted"/>
<accession>A0A8J9Z2X5</accession>
<keyword evidence="4" id="KW-1185">Reference proteome</keyword>
<gene>
    <name evidence="3" type="primary">Hypp7672</name>
    <name evidence="3" type="ORF">BLAG_LOCUS8290</name>
</gene>
<protein>
    <submittedName>
        <fullName evidence="3">Hypp7672 protein</fullName>
    </submittedName>
</protein>
<dbReference type="OrthoDB" id="5982296at2759"/>
<dbReference type="EMBL" id="OV696700">
    <property type="protein sequence ID" value="CAH1246181.1"/>
    <property type="molecule type" value="Genomic_DNA"/>
</dbReference>
<feature type="chain" id="PRO_5035477483" evidence="2">
    <location>
        <begin position="26"/>
        <end position="352"/>
    </location>
</feature>
<evidence type="ECO:0000256" key="1">
    <source>
        <dbReference type="ARBA" id="ARBA00023157"/>
    </source>
</evidence>
<dbReference type="SUPFAM" id="SSF56496">
    <property type="entry name" value="Fibrinogen C-terminal domain-like"/>
    <property type="match status" value="1"/>
</dbReference>
<dbReference type="PANTHER" id="PTHR16146">
    <property type="entry name" value="INTELECTIN"/>
    <property type="match status" value="1"/>
</dbReference>
<reference evidence="3" key="1">
    <citation type="submission" date="2022-01" db="EMBL/GenBank/DDBJ databases">
        <authorList>
            <person name="Braso-Vives M."/>
        </authorList>
    </citation>
    <scope>NUCLEOTIDE SEQUENCE</scope>
</reference>
<dbReference type="AlphaFoldDB" id="A0A8J9Z2X5"/>
<keyword evidence="2" id="KW-0732">Signal</keyword>
<name>A0A8J9Z2X5_BRALA</name>
<dbReference type="Gene3D" id="2.60.120.1000">
    <property type="match status" value="1"/>
</dbReference>
<feature type="signal peptide" evidence="2">
    <location>
        <begin position="1"/>
        <end position="25"/>
    </location>
</feature>